<evidence type="ECO:0000256" key="3">
    <source>
        <dbReference type="SAM" id="Phobius"/>
    </source>
</evidence>
<dbReference type="InterPro" id="IPR011006">
    <property type="entry name" value="CheY-like_superfamily"/>
</dbReference>
<evidence type="ECO:0000256" key="1">
    <source>
        <dbReference type="ARBA" id="ARBA00022741"/>
    </source>
</evidence>
<dbReference type="GO" id="GO:0051782">
    <property type="term" value="P:negative regulation of cell division"/>
    <property type="evidence" value="ECO:0007669"/>
    <property type="project" value="TreeGrafter"/>
</dbReference>
<dbReference type="PANTHER" id="PTHR43384">
    <property type="entry name" value="SEPTUM SITE-DETERMINING PROTEIN MIND HOMOLOG, CHLOROPLASTIC-RELATED"/>
    <property type="match status" value="1"/>
</dbReference>
<dbReference type="GO" id="GO:0005524">
    <property type="term" value="F:ATP binding"/>
    <property type="evidence" value="ECO:0007669"/>
    <property type="project" value="UniProtKB-KW"/>
</dbReference>
<evidence type="ECO:0000313" key="5">
    <source>
        <dbReference type="Proteomes" id="UP000635071"/>
    </source>
</evidence>
<keyword evidence="2" id="KW-0067">ATP-binding</keyword>
<dbReference type="GO" id="GO:0009898">
    <property type="term" value="C:cytoplasmic side of plasma membrane"/>
    <property type="evidence" value="ECO:0007669"/>
    <property type="project" value="TreeGrafter"/>
</dbReference>
<organism evidence="4 5">
    <name type="scientific">Sandarakinorhabdus glacialis</name>
    <dbReference type="NCBI Taxonomy" id="1614636"/>
    <lineage>
        <taxon>Bacteria</taxon>
        <taxon>Pseudomonadati</taxon>
        <taxon>Pseudomonadota</taxon>
        <taxon>Alphaproteobacteria</taxon>
        <taxon>Sphingomonadales</taxon>
        <taxon>Sphingosinicellaceae</taxon>
        <taxon>Sandarakinorhabdus</taxon>
    </lineage>
</organism>
<dbReference type="EMBL" id="BMJM01000005">
    <property type="protein sequence ID" value="GGE11117.1"/>
    <property type="molecule type" value="Genomic_DNA"/>
</dbReference>
<reference evidence="4" key="1">
    <citation type="journal article" date="2014" name="Int. J. Syst. Evol. Microbiol.">
        <title>Complete genome sequence of Corynebacterium casei LMG S-19264T (=DSM 44701T), isolated from a smear-ripened cheese.</title>
        <authorList>
            <consortium name="US DOE Joint Genome Institute (JGI-PGF)"/>
            <person name="Walter F."/>
            <person name="Albersmeier A."/>
            <person name="Kalinowski J."/>
            <person name="Ruckert C."/>
        </authorList>
    </citation>
    <scope>NUCLEOTIDE SEQUENCE</scope>
    <source>
        <strain evidence="4">CGMCC 1.15519</strain>
    </source>
</reference>
<keyword evidence="3" id="KW-0812">Transmembrane</keyword>
<dbReference type="Gene3D" id="3.40.50.300">
    <property type="entry name" value="P-loop containing nucleotide triphosphate hydrolases"/>
    <property type="match status" value="1"/>
</dbReference>
<dbReference type="Proteomes" id="UP000635071">
    <property type="component" value="Unassembled WGS sequence"/>
</dbReference>
<name>A0A916ZTR6_9SPHN</name>
<dbReference type="SUPFAM" id="SSF52540">
    <property type="entry name" value="P-loop containing nucleoside triphosphate hydrolases"/>
    <property type="match status" value="1"/>
</dbReference>
<accession>A0A916ZTR6</accession>
<comment type="caution">
    <text evidence="4">The sequence shown here is derived from an EMBL/GenBank/DDBJ whole genome shotgun (WGS) entry which is preliminary data.</text>
</comment>
<sequence length="404" mass="43737">MLGRTVISAAETAGPTQASGNILRATIVLDSATAALLDSSRLGLTDIDVRVHTGTLATFAANGPLVRSTDVLVAQIDPENPRDFEEFERFVREHKDRLPVVAAVRDLSVPMTRRVLRSAAVDVLAIPFSLDELHQVIETARHHIVVSRPQVRGRSGRVVSFLGALGGVGTTAIACQAGMIWSEKQSVCLIDLDLQFGNAALYLNLKPQLSLAELIDADDRLDEEFLRSIGEKHASGLTVIASPPDVMPLDAVNPEFVDRLLDLAVQCFDIVLVDLPGAWIGWSLSALQKSDAICLITGLSVPGVHQARRQLEVLDANGLGERVRIVLNRVVNPMFGRADLTETETVLRRKVNFPIANDYPTVSAAIDEGRTLGSIKMKSRIEKDVRAMVANLNVSMNAEVAAPQ</sequence>
<proteinExistence type="predicted"/>
<evidence type="ECO:0000256" key="2">
    <source>
        <dbReference type="ARBA" id="ARBA00022840"/>
    </source>
</evidence>
<dbReference type="InterPro" id="IPR050625">
    <property type="entry name" value="ParA/MinD_ATPase"/>
</dbReference>
<keyword evidence="1" id="KW-0547">Nucleotide-binding</keyword>
<reference evidence="4" key="2">
    <citation type="submission" date="2020-09" db="EMBL/GenBank/DDBJ databases">
        <authorList>
            <person name="Sun Q."/>
            <person name="Zhou Y."/>
        </authorList>
    </citation>
    <scope>NUCLEOTIDE SEQUENCE</scope>
    <source>
        <strain evidence="4">CGMCC 1.15519</strain>
    </source>
</reference>
<protein>
    <submittedName>
        <fullName evidence="4">Transcriptional regulator</fullName>
    </submittedName>
</protein>
<dbReference type="RefSeq" id="WP_188762508.1">
    <property type="nucleotide sequence ID" value="NZ_BMJM01000005.1"/>
</dbReference>
<gene>
    <name evidence="4" type="ORF">GCM10011529_16880</name>
</gene>
<dbReference type="GO" id="GO:0016887">
    <property type="term" value="F:ATP hydrolysis activity"/>
    <property type="evidence" value="ECO:0007669"/>
    <property type="project" value="TreeGrafter"/>
</dbReference>
<dbReference type="AlphaFoldDB" id="A0A916ZTR6"/>
<dbReference type="PANTHER" id="PTHR43384:SF6">
    <property type="entry name" value="SEPTUM SITE-DETERMINING PROTEIN MIND HOMOLOG, CHLOROPLASTIC"/>
    <property type="match status" value="1"/>
</dbReference>
<keyword evidence="3" id="KW-1133">Transmembrane helix</keyword>
<dbReference type="GO" id="GO:0005829">
    <property type="term" value="C:cytosol"/>
    <property type="evidence" value="ECO:0007669"/>
    <property type="project" value="TreeGrafter"/>
</dbReference>
<evidence type="ECO:0000313" key="4">
    <source>
        <dbReference type="EMBL" id="GGE11117.1"/>
    </source>
</evidence>
<keyword evidence="5" id="KW-1185">Reference proteome</keyword>
<dbReference type="SUPFAM" id="SSF52172">
    <property type="entry name" value="CheY-like"/>
    <property type="match status" value="1"/>
</dbReference>
<feature type="transmembrane region" description="Helical" evidence="3">
    <location>
        <begin position="158"/>
        <end position="181"/>
    </location>
</feature>
<dbReference type="InterPro" id="IPR027417">
    <property type="entry name" value="P-loop_NTPase"/>
</dbReference>
<keyword evidence="3" id="KW-0472">Membrane</keyword>